<evidence type="ECO:0000256" key="8">
    <source>
        <dbReference type="ARBA" id="ARBA00023014"/>
    </source>
</evidence>
<keyword evidence="4" id="KW-0479">Metal-binding</keyword>
<evidence type="ECO:0000259" key="10">
    <source>
        <dbReference type="SMART" id="SM00986"/>
    </source>
</evidence>
<dbReference type="SMART" id="SM00986">
    <property type="entry name" value="UDG"/>
    <property type="match status" value="1"/>
</dbReference>
<gene>
    <name evidence="11" type="ORF">PU560_07060</name>
</gene>
<evidence type="ECO:0000256" key="3">
    <source>
        <dbReference type="ARBA" id="ARBA00022485"/>
    </source>
</evidence>
<dbReference type="InterPro" id="IPR005122">
    <property type="entry name" value="Uracil-DNA_glycosylase-like"/>
</dbReference>
<evidence type="ECO:0000256" key="2">
    <source>
        <dbReference type="ARBA" id="ARBA00019403"/>
    </source>
</evidence>
<dbReference type="InterPro" id="IPR036895">
    <property type="entry name" value="Uracil-DNA_glycosylase-like_sf"/>
</dbReference>
<dbReference type="SUPFAM" id="SSF52141">
    <property type="entry name" value="Uracil-DNA glycosylase-like"/>
    <property type="match status" value="1"/>
</dbReference>
<evidence type="ECO:0000256" key="1">
    <source>
        <dbReference type="ARBA" id="ARBA00006521"/>
    </source>
</evidence>
<keyword evidence="6" id="KW-0378">Hydrolase</keyword>
<accession>A0ABT5TVZ4</accession>
<sequence length="211" mass="22293">MAGNERPGAQQWVPPEGDVDALRQAVPGCRGCELWADATQVVFSTGPQDARMVLVGEQPGDQEDRRGEPFVGPAGTVLADALDAAGVDPGRVYLTNAVKHFRFEERGARRIHKKPGVAHLEACGPWLAAELGAVRPDVVVCLGATAARAVLDRPVRVGEVRGDRLATELTGVGRVTVLVTAHPSAVLRLRGRPGFEVAFAELVADLRAATG</sequence>
<dbReference type="SMART" id="SM00987">
    <property type="entry name" value="UreE_C"/>
    <property type="match status" value="1"/>
</dbReference>
<dbReference type="InterPro" id="IPR051536">
    <property type="entry name" value="UDG_Type-4/5"/>
</dbReference>
<evidence type="ECO:0000313" key="12">
    <source>
        <dbReference type="Proteomes" id="UP001165561"/>
    </source>
</evidence>
<keyword evidence="7" id="KW-0408">Iron</keyword>
<keyword evidence="5" id="KW-0227">DNA damage</keyword>
<dbReference type="EMBL" id="JARACI010000819">
    <property type="protein sequence ID" value="MDD9206228.1"/>
    <property type="molecule type" value="Genomic_DNA"/>
</dbReference>
<feature type="domain" description="Uracil-DNA glycosylase-like" evidence="10">
    <location>
        <begin position="43"/>
        <end position="207"/>
    </location>
</feature>
<dbReference type="Proteomes" id="UP001165561">
    <property type="component" value="Unassembled WGS sequence"/>
</dbReference>
<dbReference type="Gene3D" id="3.40.470.10">
    <property type="entry name" value="Uracil-DNA glycosylase-like domain"/>
    <property type="match status" value="1"/>
</dbReference>
<dbReference type="CDD" id="cd10030">
    <property type="entry name" value="UDG-F4_TTUDGA_SPO1dp_like"/>
    <property type="match status" value="1"/>
</dbReference>
<comment type="caution">
    <text evidence="11">The sequence shown here is derived from an EMBL/GenBank/DDBJ whole genome shotgun (WGS) entry which is preliminary data.</text>
</comment>
<evidence type="ECO:0000256" key="6">
    <source>
        <dbReference type="ARBA" id="ARBA00022801"/>
    </source>
</evidence>
<reference evidence="11" key="1">
    <citation type="submission" date="2023-02" db="EMBL/GenBank/DDBJ databases">
        <title>Georgenia sp.10Sc9-8, isolated from a soil sample collected from the Taklamakan desert.</title>
        <authorList>
            <person name="Liu S."/>
        </authorList>
    </citation>
    <scope>NUCLEOTIDE SEQUENCE</scope>
    <source>
        <strain evidence="11">10Sc9-8</strain>
    </source>
</reference>
<keyword evidence="12" id="KW-1185">Reference proteome</keyword>
<evidence type="ECO:0000256" key="7">
    <source>
        <dbReference type="ARBA" id="ARBA00023004"/>
    </source>
</evidence>
<keyword evidence="9" id="KW-0234">DNA repair</keyword>
<name>A0ABT5TVZ4_9MICO</name>
<protein>
    <recommendedName>
        <fullName evidence="2">Type-4 uracil-DNA glycosylase</fullName>
    </recommendedName>
</protein>
<proteinExistence type="inferred from homology"/>
<evidence type="ECO:0000256" key="9">
    <source>
        <dbReference type="ARBA" id="ARBA00023204"/>
    </source>
</evidence>
<dbReference type="NCBIfam" id="TIGR03914">
    <property type="entry name" value="UDG_fam_dom"/>
    <property type="match status" value="1"/>
</dbReference>
<keyword evidence="3" id="KW-0004">4Fe-4S</keyword>
<organism evidence="11 12">
    <name type="scientific">Georgenia halotolerans</name>
    <dbReference type="NCBI Taxonomy" id="3028317"/>
    <lineage>
        <taxon>Bacteria</taxon>
        <taxon>Bacillati</taxon>
        <taxon>Actinomycetota</taxon>
        <taxon>Actinomycetes</taxon>
        <taxon>Micrococcales</taxon>
        <taxon>Bogoriellaceae</taxon>
        <taxon>Georgenia</taxon>
    </lineage>
</organism>
<dbReference type="Pfam" id="PF03167">
    <property type="entry name" value="UDG"/>
    <property type="match status" value="1"/>
</dbReference>
<keyword evidence="8" id="KW-0411">Iron-sulfur</keyword>
<evidence type="ECO:0000313" key="11">
    <source>
        <dbReference type="EMBL" id="MDD9206228.1"/>
    </source>
</evidence>
<dbReference type="InterPro" id="IPR005273">
    <property type="entry name" value="Ura-DNA_glyco_family4"/>
</dbReference>
<dbReference type="PANTHER" id="PTHR33693:SF9">
    <property type="entry name" value="TYPE-4 URACIL-DNA GLYCOSYLASE"/>
    <property type="match status" value="1"/>
</dbReference>
<comment type="similarity">
    <text evidence="1">Belongs to the uracil-DNA glycosylase (UDG) superfamily. Type 4 (UDGa) family.</text>
</comment>
<evidence type="ECO:0000256" key="4">
    <source>
        <dbReference type="ARBA" id="ARBA00022723"/>
    </source>
</evidence>
<dbReference type="PANTHER" id="PTHR33693">
    <property type="entry name" value="TYPE-5 URACIL-DNA GLYCOSYLASE"/>
    <property type="match status" value="1"/>
</dbReference>
<evidence type="ECO:0000256" key="5">
    <source>
        <dbReference type="ARBA" id="ARBA00022763"/>
    </source>
</evidence>